<keyword evidence="7" id="KW-0233">DNA recombination</keyword>
<comment type="subcellular location">
    <subcellularLocation>
        <location evidence="1">Cytoplasm</location>
    </subcellularLocation>
</comment>
<feature type="domain" description="Core-binding (CB)" evidence="11">
    <location>
        <begin position="1"/>
        <end position="87"/>
    </location>
</feature>
<dbReference type="EMBL" id="JACVEL010000003">
    <property type="protein sequence ID" value="MBC9811920.1"/>
    <property type="molecule type" value="Genomic_DNA"/>
</dbReference>
<proteinExistence type="predicted"/>
<dbReference type="PROSITE" id="PS51898">
    <property type="entry name" value="TYR_RECOMBINASE"/>
    <property type="match status" value="1"/>
</dbReference>
<dbReference type="GO" id="GO:0006310">
    <property type="term" value="P:DNA recombination"/>
    <property type="evidence" value="ECO:0007669"/>
    <property type="project" value="UniProtKB-KW"/>
</dbReference>
<dbReference type="AlphaFoldDB" id="A0A8J6U216"/>
<evidence type="ECO:0000256" key="8">
    <source>
        <dbReference type="ARBA" id="ARBA00023306"/>
    </source>
</evidence>
<dbReference type="InterPro" id="IPR010998">
    <property type="entry name" value="Integrase_recombinase_N"/>
</dbReference>
<dbReference type="GO" id="GO:0007059">
    <property type="term" value="P:chromosome segregation"/>
    <property type="evidence" value="ECO:0007669"/>
    <property type="project" value="UniProtKB-KW"/>
</dbReference>
<protein>
    <submittedName>
        <fullName evidence="12">Tyrosine-type recombinase/integrase</fullName>
    </submittedName>
</protein>
<keyword evidence="13" id="KW-1185">Reference proteome</keyword>
<evidence type="ECO:0000256" key="2">
    <source>
        <dbReference type="ARBA" id="ARBA00022490"/>
    </source>
</evidence>
<dbReference type="PROSITE" id="PS51900">
    <property type="entry name" value="CB"/>
    <property type="match status" value="1"/>
</dbReference>
<evidence type="ECO:0000313" key="12">
    <source>
        <dbReference type="EMBL" id="MBC9811920.1"/>
    </source>
</evidence>
<dbReference type="Proteomes" id="UP000652681">
    <property type="component" value="Unassembled WGS sequence"/>
</dbReference>
<evidence type="ECO:0000256" key="9">
    <source>
        <dbReference type="PROSITE-ProRule" id="PRU01248"/>
    </source>
</evidence>
<accession>A0A8J6U216</accession>
<evidence type="ECO:0000256" key="5">
    <source>
        <dbReference type="ARBA" id="ARBA00022908"/>
    </source>
</evidence>
<dbReference type="InterPro" id="IPR013762">
    <property type="entry name" value="Integrase-like_cat_sf"/>
</dbReference>
<keyword evidence="5" id="KW-0229">DNA integration</keyword>
<dbReference type="Gene3D" id="1.10.150.130">
    <property type="match status" value="1"/>
</dbReference>
<dbReference type="Gene3D" id="1.10.443.10">
    <property type="entry name" value="Intergrase catalytic core"/>
    <property type="match status" value="1"/>
</dbReference>
<keyword evidence="6 9" id="KW-0238">DNA-binding</keyword>
<dbReference type="GO" id="GO:0015074">
    <property type="term" value="P:DNA integration"/>
    <property type="evidence" value="ECO:0007669"/>
    <property type="project" value="UniProtKB-KW"/>
</dbReference>
<evidence type="ECO:0000256" key="7">
    <source>
        <dbReference type="ARBA" id="ARBA00023172"/>
    </source>
</evidence>
<feature type="domain" description="Tyr recombinase" evidence="10">
    <location>
        <begin position="108"/>
        <end position="282"/>
    </location>
</feature>
<reference evidence="12" key="1">
    <citation type="submission" date="2020-09" db="EMBL/GenBank/DDBJ databases">
        <title>Taishania pollutisoli gen. nov., sp. nov., Isolated from Tetrabromobisphenol A-Contaminated Soil.</title>
        <authorList>
            <person name="Chen Q."/>
        </authorList>
    </citation>
    <scope>NUCLEOTIDE SEQUENCE</scope>
    <source>
        <strain evidence="12">CZZ-1</strain>
    </source>
</reference>
<dbReference type="InterPro" id="IPR004107">
    <property type="entry name" value="Integrase_SAM-like_N"/>
</dbReference>
<keyword evidence="3" id="KW-0132">Cell division</keyword>
<evidence type="ECO:0000313" key="13">
    <source>
        <dbReference type="Proteomes" id="UP000652681"/>
    </source>
</evidence>
<dbReference type="PANTHER" id="PTHR30349">
    <property type="entry name" value="PHAGE INTEGRASE-RELATED"/>
    <property type="match status" value="1"/>
</dbReference>
<evidence type="ECO:0000256" key="4">
    <source>
        <dbReference type="ARBA" id="ARBA00022829"/>
    </source>
</evidence>
<organism evidence="12 13">
    <name type="scientific">Taishania pollutisoli</name>
    <dbReference type="NCBI Taxonomy" id="2766479"/>
    <lineage>
        <taxon>Bacteria</taxon>
        <taxon>Pseudomonadati</taxon>
        <taxon>Bacteroidota</taxon>
        <taxon>Flavobacteriia</taxon>
        <taxon>Flavobacteriales</taxon>
        <taxon>Crocinitomicaceae</taxon>
        <taxon>Taishania</taxon>
    </lineage>
</organism>
<dbReference type="GO" id="GO:0003677">
    <property type="term" value="F:DNA binding"/>
    <property type="evidence" value="ECO:0007669"/>
    <property type="project" value="UniProtKB-UniRule"/>
</dbReference>
<gene>
    <name evidence="12" type="ORF">H9Y05_05460</name>
</gene>
<keyword evidence="2" id="KW-0963">Cytoplasm</keyword>
<dbReference type="RefSeq" id="WP_216713712.1">
    <property type="nucleotide sequence ID" value="NZ_JACVEL010000003.1"/>
</dbReference>
<dbReference type="GO" id="GO:0051301">
    <property type="term" value="P:cell division"/>
    <property type="evidence" value="ECO:0007669"/>
    <property type="project" value="UniProtKB-KW"/>
</dbReference>
<dbReference type="Pfam" id="PF00589">
    <property type="entry name" value="Phage_integrase"/>
    <property type="match status" value="1"/>
</dbReference>
<comment type="caution">
    <text evidence="12">The sequence shown here is derived from an EMBL/GenBank/DDBJ whole genome shotgun (WGS) entry which is preliminary data.</text>
</comment>
<dbReference type="InterPro" id="IPR011010">
    <property type="entry name" value="DNA_brk_join_enz"/>
</dbReference>
<keyword evidence="4" id="KW-0159">Chromosome partition</keyword>
<dbReference type="SUPFAM" id="SSF56349">
    <property type="entry name" value="DNA breaking-rejoining enzymes"/>
    <property type="match status" value="1"/>
</dbReference>
<dbReference type="InterPro" id="IPR002104">
    <property type="entry name" value="Integrase_catalytic"/>
</dbReference>
<dbReference type="PANTHER" id="PTHR30349:SF77">
    <property type="entry name" value="TYROSINE RECOMBINASE XERC"/>
    <property type="match status" value="1"/>
</dbReference>
<evidence type="ECO:0000259" key="11">
    <source>
        <dbReference type="PROSITE" id="PS51900"/>
    </source>
</evidence>
<dbReference type="Pfam" id="PF02899">
    <property type="entry name" value="Phage_int_SAM_1"/>
    <property type="match status" value="1"/>
</dbReference>
<dbReference type="InterPro" id="IPR044068">
    <property type="entry name" value="CB"/>
</dbReference>
<dbReference type="GO" id="GO:0005737">
    <property type="term" value="C:cytoplasm"/>
    <property type="evidence" value="ECO:0007669"/>
    <property type="project" value="UniProtKB-SubCell"/>
</dbReference>
<evidence type="ECO:0000259" key="10">
    <source>
        <dbReference type="PROSITE" id="PS51898"/>
    </source>
</evidence>
<sequence>MAPFLFSIEFETYVRSEKRYSEHTVIAYQNDLAQFFEYTGIEHRNELPEITSKVIRGWMVALVNEGYTNKSVNRKLSALRTYFRYLKKTGVVDKNPLTGLNGPKVEKRLPQFAKESELEEEQLTETLGLRDALIVELFYQTGMRLNELIELTTASLNDGKLKVKGKRNKERIIPVSKSLQEHIETYRKECAENGFQSNSLILTDKGNKLYPKFVYRKINAYLASATELQKCSPHVLRHTFATHMLNNGAGLETIKALLGHANLAATQVYTHNSFAQLNNIYSLAHPRGRKTG</sequence>
<keyword evidence="8" id="KW-0131">Cell cycle</keyword>
<evidence type="ECO:0000256" key="3">
    <source>
        <dbReference type="ARBA" id="ARBA00022618"/>
    </source>
</evidence>
<evidence type="ECO:0000256" key="6">
    <source>
        <dbReference type="ARBA" id="ARBA00023125"/>
    </source>
</evidence>
<dbReference type="InterPro" id="IPR050090">
    <property type="entry name" value="Tyrosine_recombinase_XerCD"/>
</dbReference>
<evidence type="ECO:0000256" key="1">
    <source>
        <dbReference type="ARBA" id="ARBA00004496"/>
    </source>
</evidence>
<name>A0A8J6U216_9FLAO</name>